<evidence type="ECO:0000256" key="1">
    <source>
        <dbReference type="SAM" id="Phobius"/>
    </source>
</evidence>
<sequence length="183" mass="20659">MNVINSISNKRGNFTVEFAIVGLFLSILFVFSVDVIVKLSIKGKLDRLSYSLVSILKERTQLYDDDFIITQLDTSSLAKIASKSMERTMSSFSDERFGVTIEELTFKKIGVIDKVISYDYGDRYQCKIINPLDKSENLSVVTTWNRQASLFRVTLCYKTDNLIGDFLGIDFSNVSSSSVIIGR</sequence>
<evidence type="ECO:0000313" key="3">
    <source>
        <dbReference type="EMBL" id="KAB1180259.1"/>
    </source>
</evidence>
<evidence type="ECO:0000313" key="2">
    <source>
        <dbReference type="EMBL" id="CBX86901.1"/>
    </source>
</evidence>
<evidence type="ECO:0000313" key="4">
    <source>
        <dbReference type="Proteomes" id="UP000480943"/>
    </source>
</evidence>
<geneLocation type="plasmid" evidence="2">
    <name>pPHDD1</name>
</geneLocation>
<keyword evidence="1" id="KW-0472">Membrane</keyword>
<keyword evidence="1" id="KW-0812">Transmembrane</keyword>
<keyword evidence="3" id="KW-0547">Nucleotide-binding</keyword>
<dbReference type="RefSeq" id="WP_013404573.1">
    <property type="nucleotide sequence ID" value="NC_014653.1"/>
</dbReference>
<accession>E4WLI3</accession>
<dbReference type="EMBL" id="FN597600">
    <property type="protein sequence ID" value="CBX86901.1"/>
    <property type="molecule type" value="Genomic_DNA"/>
</dbReference>
<keyword evidence="3" id="KW-0067">ATP-binding</keyword>
<dbReference type="InterPro" id="IPR031582">
    <property type="entry name" value="TadF"/>
</dbReference>
<proteinExistence type="predicted"/>
<feature type="transmembrane region" description="Helical" evidence="1">
    <location>
        <begin position="18"/>
        <end position="37"/>
    </location>
</feature>
<dbReference type="GO" id="GO:0005524">
    <property type="term" value="F:ATP binding"/>
    <property type="evidence" value="ECO:0007669"/>
    <property type="project" value="UniProtKB-KW"/>
</dbReference>
<name>E4WLI3_PHODD</name>
<keyword evidence="1" id="KW-1133">Transmembrane helix</keyword>
<protein>
    <submittedName>
        <fullName evidence="3">ATP-binding protein</fullName>
    </submittedName>
    <submittedName>
        <fullName evidence="2">Flp pilus assembly surface protein TadF, ATP/GTP-binding motif</fullName>
    </submittedName>
</protein>
<organism evidence="2">
    <name type="scientific">Photobacterium damselae subsp. damselae</name>
    <name type="common">Listonella damsela</name>
    <dbReference type="NCBI Taxonomy" id="85581"/>
    <lineage>
        <taxon>Bacteria</taxon>
        <taxon>Pseudomonadati</taxon>
        <taxon>Pseudomonadota</taxon>
        <taxon>Gammaproteobacteria</taxon>
        <taxon>Vibrionales</taxon>
        <taxon>Vibrionaceae</taxon>
        <taxon>Photobacterium</taxon>
    </lineage>
</organism>
<reference evidence="2" key="1">
    <citation type="submission" date="2009-11" db="EMBL/GenBank/DDBJ databases">
        <title>Identification of virulence genes in Photobacterium damselae subsp. damselae by Supression Subtractive hybridization: damselysin toxin is encoded on a large conjugative plasmid.</title>
        <authorList>
            <person name="Rivas A.J."/>
            <person name="Lemos M.L."/>
            <person name="Osorio C.R."/>
        </authorList>
    </citation>
    <scope>NUCLEOTIDE SEQUENCE [LARGE SCALE GENOMIC DNA]</scope>
    <source>
        <strain evidence="2">RM71</strain>
        <plasmid evidence="2">pPHDD1</plasmid>
    </source>
</reference>
<dbReference type="Proteomes" id="UP000480943">
    <property type="component" value="Unassembled WGS sequence"/>
</dbReference>
<dbReference type="AlphaFoldDB" id="E4WLI3"/>
<reference evidence="3 4" key="2">
    <citation type="submission" date="2019-09" db="EMBL/GenBank/DDBJ databases">
        <title>Photobacterium damselae subsp. damselae CDC-2227-81, a human clinical isolate.</title>
        <authorList>
            <person name="Osorio C.R."/>
        </authorList>
    </citation>
    <scope>NUCLEOTIDE SEQUENCE [LARGE SCALE GENOMIC DNA]</scope>
    <source>
        <strain evidence="3 4">CDC-2227-81</strain>
    </source>
</reference>
<dbReference type="EMBL" id="VZUQ01000066">
    <property type="protein sequence ID" value="KAB1180259.1"/>
    <property type="molecule type" value="Genomic_DNA"/>
</dbReference>
<keyword evidence="2" id="KW-0614">Plasmid</keyword>
<gene>
    <name evidence="2" type="primary">orf135</name>
    <name evidence="3" type="ORF">F6450_11605</name>
</gene>
<dbReference type="Pfam" id="PF16964">
    <property type="entry name" value="TadF"/>
    <property type="match status" value="1"/>
</dbReference>